<name>A0ABT6MI23_9NOCA</name>
<protein>
    <submittedName>
        <fullName evidence="1">Uncharacterized protein</fullName>
    </submittedName>
</protein>
<dbReference type="EMBL" id="JARXVC010000017">
    <property type="protein sequence ID" value="MDH6283965.1"/>
    <property type="molecule type" value="Genomic_DNA"/>
</dbReference>
<organism evidence="1 2">
    <name type="scientific">Prescottella agglutinans</name>
    <dbReference type="NCBI Taxonomy" id="1644129"/>
    <lineage>
        <taxon>Bacteria</taxon>
        <taxon>Bacillati</taxon>
        <taxon>Actinomycetota</taxon>
        <taxon>Actinomycetes</taxon>
        <taxon>Mycobacteriales</taxon>
        <taxon>Nocardiaceae</taxon>
        <taxon>Prescottella</taxon>
    </lineage>
</organism>
<evidence type="ECO:0000313" key="2">
    <source>
        <dbReference type="Proteomes" id="UP001160334"/>
    </source>
</evidence>
<comment type="caution">
    <text evidence="1">The sequence shown here is derived from an EMBL/GenBank/DDBJ whole genome shotgun (WGS) entry which is preliminary data.</text>
</comment>
<proteinExistence type="predicted"/>
<accession>A0ABT6MI23</accession>
<gene>
    <name evidence="1" type="ORF">M2280_005216</name>
</gene>
<evidence type="ECO:0000313" key="1">
    <source>
        <dbReference type="EMBL" id="MDH6283965.1"/>
    </source>
</evidence>
<dbReference type="Proteomes" id="UP001160334">
    <property type="component" value="Unassembled WGS sequence"/>
</dbReference>
<dbReference type="RefSeq" id="WP_280763218.1">
    <property type="nucleotide sequence ID" value="NZ_JARXVC010000017.1"/>
</dbReference>
<sequence>MSAATTGLPASVELPAWRGGKTLRPLPRPDAALRQYEVLGIVLAEEPDEDALTYLEQIVGYAWRANMTGVPPIGDGRVSVHGTVVVVDAAIAFRRSRSRSREQATHDLVNQIRGDYRDGSPERRDGTRLVDRPTAVQLPELIGFMIG</sequence>
<reference evidence="1 2" key="1">
    <citation type="submission" date="2023-04" db="EMBL/GenBank/DDBJ databases">
        <title>Forest soil microbial communities from Buena Vista Peninsula, Colon Province, Panama.</title>
        <authorList>
            <person name="Bouskill N."/>
        </authorList>
    </citation>
    <scope>NUCLEOTIDE SEQUENCE [LARGE SCALE GENOMIC DNA]</scope>
    <source>
        <strain evidence="1 2">CFH S0262</strain>
    </source>
</reference>
<keyword evidence="2" id="KW-1185">Reference proteome</keyword>